<dbReference type="InterPro" id="IPR013036">
    <property type="entry name" value="DUF1587"/>
</dbReference>
<feature type="compositionally biased region" description="Polar residues" evidence="1">
    <location>
        <begin position="194"/>
        <end position="204"/>
    </location>
</feature>
<dbReference type="InterPro" id="IPR013039">
    <property type="entry name" value="DUF1588"/>
</dbReference>
<evidence type="ECO:0000313" key="9">
    <source>
        <dbReference type="Proteomes" id="UP000321353"/>
    </source>
</evidence>
<evidence type="ECO:0000256" key="1">
    <source>
        <dbReference type="SAM" id="MobiDB-lite"/>
    </source>
</evidence>
<reference evidence="8 9" key="1">
    <citation type="submission" date="2019-02" db="EMBL/GenBank/DDBJ databases">
        <title>Planctomycetal bacteria perform biofilm scaping via a novel small molecule.</title>
        <authorList>
            <person name="Jeske O."/>
            <person name="Boedeker C."/>
            <person name="Wiegand S."/>
            <person name="Breitling P."/>
            <person name="Kallscheuer N."/>
            <person name="Jogler M."/>
            <person name="Rohde M."/>
            <person name="Petersen J."/>
            <person name="Medema M.H."/>
            <person name="Surup F."/>
            <person name="Jogler C."/>
        </authorList>
    </citation>
    <scope>NUCLEOTIDE SEQUENCE [LARGE SCALE GENOMIC DNA]</scope>
    <source>
        <strain evidence="8 9">Mal15</strain>
    </source>
</reference>
<dbReference type="Pfam" id="PF07631">
    <property type="entry name" value="PSD4"/>
    <property type="match status" value="1"/>
</dbReference>
<sequence length="828" mass="93945" precursor="true">MNRYFSYLILALAASVAMPCHADLSLIKQHCSKCHTGPEPKGDFSLHDLRSSADAENVDHWVSCLERVEAGEMPPAKHNRMTDEEKSALNAFLRKQITRYESQIQRPNQTPPRRLNNREFENSLCDVLLIDHVGTHDPLANLLGDTLHDGFDTHGETLGMSEFHLDQYVTAVRQVLDNVVFTGDRPASERSRNGPKQLQVVDTSNRSRADRTSRSDEGVDIRDTRQRIYCKNFVRAPHSGNYRITVRAKALDRHVYRQDQTGIHDDDPLTLRMHLGNGNIDFNLHEGELQEFESNLWLAEGTPLEFSHHTDGLRMIGNGNFKFQYRIAHDYLKEADPQLYERVVTEEVPKSKFRRDNPSHWSHWVDYWQGPRPLIASVTIEGPLYESWPPQRHVALIGQKPDVKDAATILAPIAERAWRRDVTKTELEPIVALVQSQQESLGDVGAIKEGIVAVLASPSFLMLNPEQSSPHNLFATKLSYLLGSTAPDQTLIGKAKDGRLASFDAVREELKRRLESHQADEFLREFPYAWLQLDRINFMAPDVDRYPLYEKKAISEDMVREVLAFFRHAVEHNRPLPELLTADYSFVNADLAKVYELENVPSDSVHRKYVFDDGRRGGFLGMGAFLTLTADTLNTSPIHRAIYVMENFMGIHPAPPPADVEIKEPDIRSATTIREVLEAHQSDATCAACHQNIDPFGYAFENFDPIGAWRDEYIDVSQSVDPSGPPGKRKQFFSAIPIDASATFLSGAQYQDITDFRELMKSDVNQKRFVRCFITKLLTYANGIEPENFTEVEAIVRQSADHDYRIVETIAAVVDSPLFRETNARGSD</sequence>
<feature type="region of interest" description="Disordered" evidence="1">
    <location>
        <begin position="184"/>
        <end position="218"/>
    </location>
</feature>
<keyword evidence="9" id="KW-1185">Reference proteome</keyword>
<evidence type="ECO:0000259" key="3">
    <source>
        <dbReference type="Pfam" id="PF07624"/>
    </source>
</evidence>
<feature type="signal peptide" evidence="2">
    <location>
        <begin position="1"/>
        <end position="22"/>
    </location>
</feature>
<name>A0A5B9MKR0_9BACT</name>
<feature type="compositionally biased region" description="Basic and acidic residues" evidence="1">
    <location>
        <begin position="205"/>
        <end position="218"/>
    </location>
</feature>
<evidence type="ECO:0000259" key="4">
    <source>
        <dbReference type="Pfam" id="PF07626"/>
    </source>
</evidence>
<dbReference type="GO" id="GO:0009055">
    <property type="term" value="F:electron transfer activity"/>
    <property type="evidence" value="ECO:0007669"/>
    <property type="project" value="InterPro"/>
</dbReference>
<proteinExistence type="predicted"/>
<dbReference type="SUPFAM" id="SSF46626">
    <property type="entry name" value="Cytochrome c"/>
    <property type="match status" value="1"/>
</dbReference>
<feature type="chain" id="PRO_5022944750" description="Planctomycete cytochrome C" evidence="2">
    <location>
        <begin position="23"/>
        <end position="828"/>
    </location>
</feature>
<protein>
    <recommendedName>
        <fullName evidence="10">Planctomycete cytochrome C</fullName>
    </recommendedName>
</protein>
<dbReference type="InterPro" id="IPR013043">
    <property type="entry name" value="DUF1595"/>
</dbReference>
<feature type="domain" description="DUF1595" evidence="7">
    <location>
        <begin position="406"/>
        <end position="463"/>
    </location>
</feature>
<accession>A0A5B9MKR0</accession>
<evidence type="ECO:0000259" key="5">
    <source>
        <dbReference type="Pfam" id="PF07627"/>
    </source>
</evidence>
<evidence type="ECO:0000313" key="8">
    <source>
        <dbReference type="EMBL" id="QEG00255.1"/>
    </source>
</evidence>
<organism evidence="8 9">
    <name type="scientific">Stieleria maiorica</name>
    <dbReference type="NCBI Taxonomy" id="2795974"/>
    <lineage>
        <taxon>Bacteria</taxon>
        <taxon>Pseudomonadati</taxon>
        <taxon>Planctomycetota</taxon>
        <taxon>Planctomycetia</taxon>
        <taxon>Pirellulales</taxon>
        <taxon>Pirellulaceae</taxon>
        <taxon>Stieleria</taxon>
    </lineage>
</organism>
<evidence type="ECO:0000259" key="6">
    <source>
        <dbReference type="Pfam" id="PF07631"/>
    </source>
</evidence>
<dbReference type="InterPro" id="IPR013042">
    <property type="entry name" value="DUF1592"/>
</dbReference>
<gene>
    <name evidence="8" type="ORF">Mal15_43250</name>
</gene>
<dbReference type="Pfam" id="PF07627">
    <property type="entry name" value="PSCyt3"/>
    <property type="match status" value="1"/>
</dbReference>
<feature type="domain" description="DUF1592" evidence="6">
    <location>
        <begin position="474"/>
        <end position="597"/>
    </location>
</feature>
<dbReference type="Pfam" id="PF07637">
    <property type="entry name" value="PSD5"/>
    <property type="match status" value="1"/>
</dbReference>
<dbReference type="AlphaFoldDB" id="A0A5B9MKR0"/>
<keyword evidence="2" id="KW-0732">Signal</keyword>
<evidence type="ECO:0008006" key="10">
    <source>
        <dbReference type="Google" id="ProtNLM"/>
    </source>
</evidence>
<dbReference type="GO" id="GO:0020037">
    <property type="term" value="F:heme binding"/>
    <property type="evidence" value="ECO:0007669"/>
    <property type="project" value="InterPro"/>
</dbReference>
<feature type="domain" description="DUF1587" evidence="4">
    <location>
        <begin position="113"/>
        <end position="180"/>
    </location>
</feature>
<dbReference type="Proteomes" id="UP000321353">
    <property type="component" value="Chromosome"/>
</dbReference>
<dbReference type="EMBL" id="CP036264">
    <property type="protein sequence ID" value="QEG00255.1"/>
    <property type="molecule type" value="Genomic_DNA"/>
</dbReference>
<dbReference type="KEGG" id="smam:Mal15_43250"/>
<evidence type="ECO:0000256" key="2">
    <source>
        <dbReference type="SAM" id="SignalP"/>
    </source>
</evidence>
<feature type="domain" description="DUF1588" evidence="5">
    <location>
        <begin position="616"/>
        <end position="712"/>
    </location>
</feature>
<dbReference type="InterPro" id="IPR011478">
    <property type="entry name" value="DUF1585"/>
</dbReference>
<dbReference type="InterPro" id="IPR036909">
    <property type="entry name" value="Cyt_c-like_dom_sf"/>
</dbReference>
<evidence type="ECO:0000259" key="7">
    <source>
        <dbReference type="Pfam" id="PF07637"/>
    </source>
</evidence>
<dbReference type="Pfam" id="PF07624">
    <property type="entry name" value="PSD2"/>
    <property type="match status" value="1"/>
</dbReference>
<dbReference type="Pfam" id="PF07626">
    <property type="entry name" value="PSD3"/>
    <property type="match status" value="1"/>
</dbReference>
<feature type="domain" description="DUF1585" evidence="3">
    <location>
        <begin position="746"/>
        <end position="819"/>
    </location>
</feature>
<dbReference type="RefSeq" id="WP_233902927.1">
    <property type="nucleotide sequence ID" value="NZ_CP036264.1"/>
</dbReference>